<keyword evidence="3" id="KW-0963">Cytoplasm</keyword>
<feature type="region of interest" description="Disordered" evidence="8">
    <location>
        <begin position="430"/>
        <end position="567"/>
    </location>
</feature>
<dbReference type="InterPro" id="IPR028458">
    <property type="entry name" value="Twinfilin"/>
</dbReference>
<feature type="compositionally biased region" description="Low complexity" evidence="8">
    <location>
        <begin position="558"/>
        <end position="567"/>
    </location>
</feature>
<dbReference type="GeneID" id="87812510"/>
<dbReference type="EMBL" id="CP086720">
    <property type="protein sequence ID" value="WOO85860.1"/>
    <property type="molecule type" value="Genomic_DNA"/>
</dbReference>
<dbReference type="SUPFAM" id="SSF55753">
    <property type="entry name" value="Actin depolymerizing proteins"/>
    <property type="match status" value="2"/>
</dbReference>
<dbReference type="RefSeq" id="XP_062631886.1">
    <property type="nucleotide sequence ID" value="XM_062775902.1"/>
</dbReference>
<sequence length="567" mass="58956">MSAPSGIKVPPAISAAFGAAKSSADDVRALVFTIEGESFSHLTTVKPKGSYADDIELLAPTLPSKQTPASFAYRLDSKSGGAYEWMMVTFVPDDAGVRAKMLQASSRGGLMKALGTGNFKHDWFATSIGDLTPKALKAHLDHILSPPPLTASEAALLEIKAAEAEEAKSLALDKETQTARVKAVVGLGGRMKWNADVQEALTKAAARSDDGWIVSLDIAPTDSSLLQLQRSEACKPSELASKLPEKAPAYVFYSFPTPPPPKPAPKPAPAAAAPSAPRNTFQATAGGVRYVAASTAQPENAADGEEQEKEKTEGGEEEDAAPKEEAEETGGDKEETAEEGVAALKVESKPASPEPIAAAEPEPEPEVESKGRVVFIYWCPSGSPVKFRMIYSTSVRGVQQDAIDKAGVEIHGKIETSDKNDVNETHLREALPAKPKHASSLPNPGKPAVFGAPAPSGFGVAAAPPPSSNPTRSFATPATRPVFGAPAPVGAAFGRPMPIRTTSHTPPASSSSPVSAAAHASAPTSAVEDDGDSKERIQNAFNAFGPRVNSPGGGSGGFARPRPAGRR</sequence>
<dbReference type="SMART" id="SM00102">
    <property type="entry name" value="ADF"/>
    <property type="match status" value="1"/>
</dbReference>
<keyword evidence="4" id="KW-0677">Repeat</keyword>
<comment type="subcellular location">
    <subcellularLocation>
        <location evidence="1">Cytoplasm</location>
        <location evidence="1">Cytoskeleton</location>
    </subcellularLocation>
</comment>
<organism evidence="10 11">
    <name type="scientific">Vanrija pseudolonga</name>
    <dbReference type="NCBI Taxonomy" id="143232"/>
    <lineage>
        <taxon>Eukaryota</taxon>
        <taxon>Fungi</taxon>
        <taxon>Dikarya</taxon>
        <taxon>Basidiomycota</taxon>
        <taxon>Agaricomycotina</taxon>
        <taxon>Tremellomycetes</taxon>
        <taxon>Trichosporonales</taxon>
        <taxon>Trichosporonaceae</taxon>
        <taxon>Vanrija</taxon>
    </lineage>
</organism>
<comment type="similarity">
    <text evidence="2">Belongs to the actin-binding proteins ADF family. Twinfilin subfamily.</text>
</comment>
<dbReference type="GO" id="GO:0051016">
    <property type="term" value="P:barbed-end actin filament capping"/>
    <property type="evidence" value="ECO:0007669"/>
    <property type="project" value="TreeGrafter"/>
</dbReference>
<dbReference type="InterPro" id="IPR029006">
    <property type="entry name" value="ADF-H/Gelsolin-like_dom_sf"/>
</dbReference>
<evidence type="ECO:0000256" key="7">
    <source>
        <dbReference type="ARBA" id="ARBA00038532"/>
    </source>
</evidence>
<feature type="compositionally biased region" description="Basic and acidic residues" evidence="8">
    <location>
        <begin position="308"/>
        <end position="334"/>
    </location>
</feature>
<keyword evidence="11" id="KW-1185">Reference proteome</keyword>
<feature type="compositionally biased region" description="Low complexity" evidence="8">
    <location>
        <begin position="480"/>
        <end position="526"/>
    </location>
</feature>
<dbReference type="Gene3D" id="3.40.20.10">
    <property type="entry name" value="Severin"/>
    <property type="match status" value="3"/>
</dbReference>
<feature type="region of interest" description="Disordered" evidence="8">
    <location>
        <begin position="296"/>
        <end position="369"/>
    </location>
</feature>
<evidence type="ECO:0000256" key="3">
    <source>
        <dbReference type="ARBA" id="ARBA00022490"/>
    </source>
</evidence>
<evidence type="ECO:0000256" key="2">
    <source>
        <dbReference type="ARBA" id="ARBA00009557"/>
    </source>
</evidence>
<feature type="domain" description="ADF-H" evidence="9">
    <location>
        <begin position="287"/>
        <end position="432"/>
    </location>
</feature>
<dbReference type="Pfam" id="PF00241">
    <property type="entry name" value="Cofilin_ADF"/>
    <property type="match status" value="2"/>
</dbReference>
<dbReference type="Proteomes" id="UP000827549">
    <property type="component" value="Chromosome 7"/>
</dbReference>
<evidence type="ECO:0000256" key="6">
    <source>
        <dbReference type="ARBA" id="ARBA00023212"/>
    </source>
</evidence>
<evidence type="ECO:0000313" key="11">
    <source>
        <dbReference type="Proteomes" id="UP000827549"/>
    </source>
</evidence>
<feature type="domain" description="ADF-H" evidence="9">
    <location>
        <begin position="6"/>
        <end position="141"/>
    </location>
</feature>
<dbReference type="GO" id="GO:0051015">
    <property type="term" value="F:actin filament binding"/>
    <property type="evidence" value="ECO:0007669"/>
    <property type="project" value="TreeGrafter"/>
</dbReference>
<protein>
    <submittedName>
        <fullName evidence="10">Twinfilin-1</fullName>
    </submittedName>
</protein>
<dbReference type="PANTHER" id="PTHR13759:SF1">
    <property type="entry name" value="TWINFILIN"/>
    <property type="match status" value="1"/>
</dbReference>
<dbReference type="GO" id="GO:0005737">
    <property type="term" value="C:cytoplasm"/>
    <property type="evidence" value="ECO:0007669"/>
    <property type="project" value="TreeGrafter"/>
</dbReference>
<keyword evidence="5" id="KW-0009">Actin-binding</keyword>
<feature type="compositionally biased region" description="Low complexity" evidence="8">
    <location>
        <begin position="349"/>
        <end position="360"/>
    </location>
</feature>
<evidence type="ECO:0000313" key="10">
    <source>
        <dbReference type="EMBL" id="WOO85860.1"/>
    </source>
</evidence>
<comment type="subunit">
    <text evidence="7">Interacts with G-actin; ADP-actin form.</text>
</comment>
<evidence type="ECO:0000256" key="5">
    <source>
        <dbReference type="ARBA" id="ARBA00023203"/>
    </source>
</evidence>
<dbReference type="AlphaFoldDB" id="A0AAF1BQ04"/>
<keyword evidence="6" id="KW-0206">Cytoskeleton</keyword>
<evidence type="ECO:0000256" key="4">
    <source>
        <dbReference type="ARBA" id="ARBA00022737"/>
    </source>
</evidence>
<dbReference type="PROSITE" id="PS51263">
    <property type="entry name" value="ADF_H"/>
    <property type="match status" value="2"/>
</dbReference>
<evidence type="ECO:0000259" key="9">
    <source>
        <dbReference type="PROSITE" id="PS51263"/>
    </source>
</evidence>
<evidence type="ECO:0000256" key="1">
    <source>
        <dbReference type="ARBA" id="ARBA00004245"/>
    </source>
</evidence>
<proteinExistence type="inferred from homology"/>
<gene>
    <name evidence="10" type="primary">Twf1</name>
    <name evidence="10" type="ORF">LOC62_07G009347</name>
</gene>
<dbReference type="PANTHER" id="PTHR13759">
    <property type="entry name" value="TWINFILIN"/>
    <property type="match status" value="1"/>
</dbReference>
<accession>A0AAF1BQ04</accession>
<dbReference type="CDD" id="cd11285">
    <property type="entry name" value="ADF_Twf-N_like"/>
    <property type="match status" value="1"/>
</dbReference>
<dbReference type="GO" id="GO:0003785">
    <property type="term" value="F:actin monomer binding"/>
    <property type="evidence" value="ECO:0007669"/>
    <property type="project" value="TreeGrafter"/>
</dbReference>
<reference evidence="10" key="1">
    <citation type="submission" date="2023-10" db="EMBL/GenBank/DDBJ databases">
        <authorList>
            <person name="Noh H."/>
        </authorList>
    </citation>
    <scope>NUCLEOTIDE SEQUENCE</scope>
    <source>
        <strain evidence="10">DUCC4014</strain>
    </source>
</reference>
<evidence type="ECO:0000256" key="8">
    <source>
        <dbReference type="SAM" id="MobiDB-lite"/>
    </source>
</evidence>
<dbReference type="InterPro" id="IPR002108">
    <property type="entry name" value="ADF-H"/>
</dbReference>
<name>A0AAF1BQ04_9TREE</name>
<dbReference type="GO" id="GO:0030042">
    <property type="term" value="P:actin filament depolymerization"/>
    <property type="evidence" value="ECO:0007669"/>
    <property type="project" value="TreeGrafter"/>
</dbReference>
<dbReference type="GO" id="GO:0005884">
    <property type="term" value="C:actin filament"/>
    <property type="evidence" value="ECO:0007669"/>
    <property type="project" value="TreeGrafter"/>
</dbReference>